<organism evidence="2 3">
    <name type="scientific">Guopingia tenuis</name>
    <dbReference type="NCBI Taxonomy" id="2763656"/>
    <lineage>
        <taxon>Bacteria</taxon>
        <taxon>Bacillati</taxon>
        <taxon>Bacillota</taxon>
        <taxon>Clostridia</taxon>
        <taxon>Christensenellales</taxon>
        <taxon>Christensenellaceae</taxon>
        <taxon>Guopingia</taxon>
    </lineage>
</organism>
<keyword evidence="1" id="KW-0472">Membrane</keyword>
<feature type="transmembrane region" description="Helical" evidence="1">
    <location>
        <begin position="141"/>
        <end position="158"/>
    </location>
</feature>
<feature type="transmembrane region" description="Helical" evidence="1">
    <location>
        <begin position="294"/>
        <end position="314"/>
    </location>
</feature>
<name>A0A926DJB8_9FIRM</name>
<dbReference type="RefSeq" id="WP_249280485.1">
    <property type="nucleotide sequence ID" value="NZ_JACRSS010000003.1"/>
</dbReference>
<evidence type="ECO:0008006" key="4">
    <source>
        <dbReference type="Google" id="ProtNLM"/>
    </source>
</evidence>
<feature type="transmembrane region" description="Helical" evidence="1">
    <location>
        <begin position="378"/>
        <end position="398"/>
    </location>
</feature>
<feature type="transmembrane region" description="Helical" evidence="1">
    <location>
        <begin position="270"/>
        <end position="288"/>
    </location>
</feature>
<evidence type="ECO:0000313" key="3">
    <source>
        <dbReference type="Proteomes" id="UP000617951"/>
    </source>
</evidence>
<accession>A0A926DJB8</accession>
<sequence length="667" mass="76004">MQNTQHRIQLNLFNYGASYRLLDVVYLLLSMYMSYVLLGNPLFGAAVYIAAIFWMVFSQMASRHSISYLKRSTKASMGILFVLALALNVCLLILYPFIMHSSQSLVMVFFVFLLALRSVVTDVARCQITGSWTQRLKKMTAIHLGFFSIFLFPSLLFFSGTDLAIILLTVAGTGVALVYQQSQKPHIYSPAKDMEVLHGISSFRVYSGMALYCYIAFYLGLLFYIFYMFGFAANLGFNVFFIILAWILFVCIATYFAHRLLVRSSQGARIGVFIGGAAMWIFSSVMLFQTEDALLSAAWSLFWGVGLACMHAVLTSLGREFKLISVLIDEEIPDAVLTRSTITVQNLALLISSIILLAFLTAWNFFLPQFGPETSRYIRSTVTDLPLVFMMVSIVFALRQTMDRRNQQRLQELASAKKKNPALKNTLKSILVSKYRKRFGVRILMVVLRPFLYHKVLGREHVAEEEFPAIFVCNHGEIYGPIVAVLYLPYYFRPWVDERMLAKDKIVPHMYEGTFSHMTFLPKCLRMGLTKLVAGVVRWALLAFDPIPVARDNIKGLGRTFQLSVDAMESQDNILLFPENPSATEDHRYAEGDVGSFFTGFAHIGRMYYRKTGKCPTFYPIFADKRRRTFTIGEGIRYQPDSPPREEKLRIARELEAAMQQMARDEE</sequence>
<reference evidence="2" key="1">
    <citation type="submission" date="2020-08" db="EMBL/GenBank/DDBJ databases">
        <title>Genome public.</title>
        <authorList>
            <person name="Liu C."/>
            <person name="Sun Q."/>
        </authorList>
    </citation>
    <scope>NUCLEOTIDE SEQUENCE</scope>
    <source>
        <strain evidence="2">NSJ-63</strain>
    </source>
</reference>
<gene>
    <name evidence="2" type="ORF">H8693_07655</name>
</gene>
<feature type="transmembrane region" description="Helical" evidence="1">
    <location>
        <begin position="203"/>
        <end position="229"/>
    </location>
</feature>
<feature type="transmembrane region" description="Helical" evidence="1">
    <location>
        <begin position="78"/>
        <end position="98"/>
    </location>
</feature>
<feature type="transmembrane region" description="Helical" evidence="1">
    <location>
        <begin position="235"/>
        <end position="258"/>
    </location>
</feature>
<feature type="transmembrane region" description="Helical" evidence="1">
    <location>
        <begin position="104"/>
        <end position="120"/>
    </location>
</feature>
<keyword evidence="3" id="KW-1185">Reference proteome</keyword>
<proteinExistence type="predicted"/>
<keyword evidence="1" id="KW-0812">Transmembrane</keyword>
<evidence type="ECO:0000313" key="2">
    <source>
        <dbReference type="EMBL" id="MBC8538809.1"/>
    </source>
</evidence>
<feature type="transmembrane region" description="Helical" evidence="1">
    <location>
        <begin position="12"/>
        <end position="29"/>
    </location>
</feature>
<dbReference type="Proteomes" id="UP000617951">
    <property type="component" value="Unassembled WGS sequence"/>
</dbReference>
<dbReference type="EMBL" id="JACRSS010000003">
    <property type="protein sequence ID" value="MBC8538809.1"/>
    <property type="molecule type" value="Genomic_DNA"/>
</dbReference>
<comment type="caution">
    <text evidence="2">The sequence shown here is derived from an EMBL/GenBank/DDBJ whole genome shotgun (WGS) entry which is preliminary data.</text>
</comment>
<protein>
    <recommendedName>
        <fullName evidence="4">Phospholipid/glycerol acyltransferase domain-containing protein</fullName>
    </recommendedName>
</protein>
<evidence type="ECO:0000256" key="1">
    <source>
        <dbReference type="SAM" id="Phobius"/>
    </source>
</evidence>
<feature type="transmembrane region" description="Helical" evidence="1">
    <location>
        <begin position="347"/>
        <end position="366"/>
    </location>
</feature>
<feature type="transmembrane region" description="Helical" evidence="1">
    <location>
        <begin position="35"/>
        <end position="57"/>
    </location>
</feature>
<feature type="transmembrane region" description="Helical" evidence="1">
    <location>
        <begin position="164"/>
        <end position="182"/>
    </location>
</feature>
<keyword evidence="1" id="KW-1133">Transmembrane helix</keyword>
<dbReference type="AlphaFoldDB" id="A0A926DJB8"/>